<gene>
    <name evidence="9" type="ORF">FZC84_07200</name>
</gene>
<evidence type="ECO:0000313" key="9">
    <source>
        <dbReference type="EMBL" id="TYS00320.1"/>
    </source>
</evidence>
<dbReference type="InterPro" id="IPR013249">
    <property type="entry name" value="RNA_pol_sigma70_r4_t2"/>
</dbReference>
<dbReference type="InterPro" id="IPR039425">
    <property type="entry name" value="RNA_pol_sigma-70-like"/>
</dbReference>
<dbReference type="GO" id="GO:0003677">
    <property type="term" value="F:DNA binding"/>
    <property type="evidence" value="ECO:0007669"/>
    <property type="project" value="UniProtKB-KW"/>
</dbReference>
<evidence type="ECO:0000256" key="2">
    <source>
        <dbReference type="ARBA" id="ARBA00023015"/>
    </source>
</evidence>
<evidence type="ECO:0000259" key="8">
    <source>
        <dbReference type="Pfam" id="PF08281"/>
    </source>
</evidence>
<dbReference type="GO" id="GO:0006352">
    <property type="term" value="P:DNA-templated transcription initiation"/>
    <property type="evidence" value="ECO:0007669"/>
    <property type="project" value="InterPro"/>
</dbReference>
<dbReference type="PANTHER" id="PTHR43133:SF8">
    <property type="entry name" value="RNA POLYMERASE SIGMA FACTOR HI_1459-RELATED"/>
    <property type="match status" value="1"/>
</dbReference>
<protein>
    <recommendedName>
        <fullName evidence="6">RNA polymerase sigma factor</fullName>
    </recommendedName>
</protein>
<dbReference type="SUPFAM" id="SSF88659">
    <property type="entry name" value="Sigma3 and sigma4 domains of RNA polymerase sigma factors"/>
    <property type="match status" value="1"/>
</dbReference>
<dbReference type="InterPro" id="IPR014284">
    <property type="entry name" value="RNA_pol_sigma-70_dom"/>
</dbReference>
<sequence length="187" mass="22147">MCWLQGGMELKESNLHELYESCFQDVYHYLLYFTNSHSEAEDLTQETFIKAYKNYARFEHRSSINTWILSIARRTAVDHYRKRKMISLVPELIGKLEKNSRGNPLQELERNDDYHTLQKALSTLKPDYRNVVILRGLKEYSVKETAEILGWKETKVKVNYHRAIKRLKGLLSKSHEGEVIFHEQKRG</sequence>
<dbReference type="Gene3D" id="1.10.1740.10">
    <property type="match status" value="1"/>
</dbReference>
<dbReference type="SUPFAM" id="SSF88946">
    <property type="entry name" value="Sigma2 domain of RNA polymerase sigma factors"/>
    <property type="match status" value="1"/>
</dbReference>
<evidence type="ECO:0000259" key="7">
    <source>
        <dbReference type="Pfam" id="PF04542"/>
    </source>
</evidence>
<keyword evidence="5 6" id="KW-0804">Transcription</keyword>
<dbReference type="Gene3D" id="1.10.10.10">
    <property type="entry name" value="Winged helix-like DNA-binding domain superfamily/Winged helix DNA-binding domain"/>
    <property type="match status" value="1"/>
</dbReference>
<comment type="similarity">
    <text evidence="1 6">Belongs to the sigma-70 factor family. ECF subfamily.</text>
</comment>
<dbReference type="InterPro" id="IPR013324">
    <property type="entry name" value="RNA_pol_sigma_r3/r4-like"/>
</dbReference>
<dbReference type="Proteomes" id="UP000325182">
    <property type="component" value="Unassembled WGS sequence"/>
</dbReference>
<organism evidence="9 10">
    <name type="scientific">Rossellomorea vietnamensis</name>
    <dbReference type="NCBI Taxonomy" id="218284"/>
    <lineage>
        <taxon>Bacteria</taxon>
        <taxon>Bacillati</taxon>
        <taxon>Bacillota</taxon>
        <taxon>Bacilli</taxon>
        <taxon>Bacillales</taxon>
        <taxon>Bacillaceae</taxon>
        <taxon>Rossellomorea</taxon>
    </lineage>
</organism>
<dbReference type="CDD" id="cd06171">
    <property type="entry name" value="Sigma70_r4"/>
    <property type="match status" value="1"/>
</dbReference>
<keyword evidence="3 6" id="KW-0731">Sigma factor</keyword>
<dbReference type="EMBL" id="VTEG01000003">
    <property type="protein sequence ID" value="TYS00320.1"/>
    <property type="molecule type" value="Genomic_DNA"/>
</dbReference>
<dbReference type="AlphaFoldDB" id="A0A5D4MEI3"/>
<dbReference type="InterPro" id="IPR007627">
    <property type="entry name" value="RNA_pol_sigma70_r2"/>
</dbReference>
<dbReference type="GO" id="GO:0016987">
    <property type="term" value="F:sigma factor activity"/>
    <property type="evidence" value="ECO:0007669"/>
    <property type="project" value="UniProtKB-KW"/>
</dbReference>
<accession>A0A5D4MEI3</accession>
<feature type="domain" description="RNA polymerase sigma-70 region 2" evidence="7">
    <location>
        <begin position="18"/>
        <end position="84"/>
    </location>
</feature>
<dbReference type="NCBIfam" id="TIGR02937">
    <property type="entry name" value="sigma70-ECF"/>
    <property type="match status" value="1"/>
</dbReference>
<name>A0A5D4MEI3_9BACI</name>
<dbReference type="Pfam" id="PF04542">
    <property type="entry name" value="Sigma70_r2"/>
    <property type="match status" value="1"/>
</dbReference>
<feature type="domain" description="RNA polymerase sigma factor 70 region 4 type 2" evidence="8">
    <location>
        <begin position="117"/>
        <end position="167"/>
    </location>
</feature>
<dbReference type="InterPro" id="IPR000838">
    <property type="entry name" value="RNA_pol_sigma70_ECF_CS"/>
</dbReference>
<dbReference type="InterPro" id="IPR013325">
    <property type="entry name" value="RNA_pol_sigma_r2"/>
</dbReference>
<evidence type="ECO:0000256" key="6">
    <source>
        <dbReference type="RuleBase" id="RU000716"/>
    </source>
</evidence>
<comment type="caution">
    <text evidence="9">The sequence shown here is derived from an EMBL/GenBank/DDBJ whole genome shotgun (WGS) entry which is preliminary data.</text>
</comment>
<reference evidence="9 10" key="1">
    <citation type="submission" date="2019-08" db="EMBL/GenBank/DDBJ databases">
        <title>Bacillus genomes from the desert of Cuatro Cienegas, Coahuila.</title>
        <authorList>
            <person name="Olmedo-Alvarez G."/>
        </authorList>
    </citation>
    <scope>NUCLEOTIDE SEQUENCE [LARGE SCALE GENOMIC DNA]</scope>
    <source>
        <strain evidence="9 10">CH128b_4D</strain>
    </source>
</reference>
<evidence type="ECO:0000256" key="3">
    <source>
        <dbReference type="ARBA" id="ARBA00023082"/>
    </source>
</evidence>
<keyword evidence="4 6" id="KW-0238">DNA-binding</keyword>
<dbReference type="GO" id="GO:0006950">
    <property type="term" value="P:response to stress"/>
    <property type="evidence" value="ECO:0007669"/>
    <property type="project" value="UniProtKB-ARBA"/>
</dbReference>
<keyword evidence="2 6" id="KW-0805">Transcription regulation</keyword>
<evidence type="ECO:0000256" key="4">
    <source>
        <dbReference type="ARBA" id="ARBA00023125"/>
    </source>
</evidence>
<evidence type="ECO:0000256" key="5">
    <source>
        <dbReference type="ARBA" id="ARBA00023163"/>
    </source>
</evidence>
<evidence type="ECO:0000256" key="1">
    <source>
        <dbReference type="ARBA" id="ARBA00010641"/>
    </source>
</evidence>
<proteinExistence type="inferred from homology"/>
<evidence type="ECO:0000313" key="10">
    <source>
        <dbReference type="Proteomes" id="UP000325182"/>
    </source>
</evidence>
<dbReference type="Pfam" id="PF08281">
    <property type="entry name" value="Sigma70_r4_2"/>
    <property type="match status" value="1"/>
</dbReference>
<dbReference type="PANTHER" id="PTHR43133">
    <property type="entry name" value="RNA POLYMERASE ECF-TYPE SIGMA FACTO"/>
    <property type="match status" value="1"/>
</dbReference>
<dbReference type="PROSITE" id="PS01063">
    <property type="entry name" value="SIGMA70_ECF"/>
    <property type="match status" value="1"/>
</dbReference>
<dbReference type="InterPro" id="IPR036388">
    <property type="entry name" value="WH-like_DNA-bd_sf"/>
</dbReference>